<feature type="region of interest" description="Disordered" evidence="1">
    <location>
        <begin position="112"/>
        <end position="143"/>
    </location>
</feature>
<accession>A0ABU7MXE7</accession>
<keyword evidence="3" id="KW-1185">Reference proteome</keyword>
<evidence type="ECO:0000313" key="2">
    <source>
        <dbReference type="EMBL" id="MEE4024444.1"/>
    </source>
</evidence>
<dbReference type="Proteomes" id="UP001335729">
    <property type="component" value="Unassembled WGS sequence"/>
</dbReference>
<sequence length="143" mass="14712">MRRIIADIKRSCVDDHGMVTVEGAYSIAAIVTTVVIGVGAVAGTTVQVRCTDAAREAARLAAIGDASAVQVATRIAGDDARISLQDSGSQVVAEVRDDVPLLPAIELSARAVAAKEPESEATGDSEADRVVTGDDDIEAEEPP</sequence>
<dbReference type="InterPro" id="IPR049790">
    <property type="entry name" value="Rv3655c/TadE"/>
</dbReference>
<dbReference type="NCBIfam" id="NF041390">
    <property type="entry name" value="TadE_Rv3655c"/>
    <property type="match status" value="1"/>
</dbReference>
<comment type="caution">
    <text evidence="2">The sequence shown here is derived from an EMBL/GenBank/DDBJ whole genome shotgun (WGS) entry which is preliminary data.</text>
</comment>
<evidence type="ECO:0000256" key="1">
    <source>
        <dbReference type="SAM" id="MobiDB-lite"/>
    </source>
</evidence>
<protein>
    <submittedName>
        <fullName evidence="2">TadE family type IV pilus minor pilin</fullName>
    </submittedName>
</protein>
<gene>
    <name evidence="2" type="ORF">V1Y59_15265</name>
</gene>
<name>A0ABU7MXE7_9ACTN</name>
<reference evidence="2 3" key="1">
    <citation type="submission" date="2024-01" db="EMBL/GenBank/DDBJ databases">
        <title>Draft genome sequence of Gordonia sp. PKS22-38.</title>
        <authorList>
            <person name="Suphannarot A."/>
            <person name="Mingma R."/>
        </authorList>
    </citation>
    <scope>NUCLEOTIDE SEQUENCE [LARGE SCALE GENOMIC DNA]</scope>
    <source>
        <strain evidence="2 3">PKS22-38</strain>
    </source>
</reference>
<dbReference type="EMBL" id="JAZDUE010000012">
    <property type="protein sequence ID" value="MEE4024444.1"/>
    <property type="molecule type" value="Genomic_DNA"/>
</dbReference>
<feature type="compositionally biased region" description="Acidic residues" evidence="1">
    <location>
        <begin position="133"/>
        <end position="143"/>
    </location>
</feature>
<proteinExistence type="predicted"/>
<organism evidence="2 3">
    <name type="scientific">Gordonia prachuapensis</name>
    <dbReference type="NCBI Taxonomy" id="3115651"/>
    <lineage>
        <taxon>Bacteria</taxon>
        <taxon>Bacillati</taxon>
        <taxon>Actinomycetota</taxon>
        <taxon>Actinomycetes</taxon>
        <taxon>Mycobacteriales</taxon>
        <taxon>Gordoniaceae</taxon>
        <taxon>Gordonia</taxon>
    </lineage>
</organism>
<dbReference type="RefSeq" id="WP_330505814.1">
    <property type="nucleotide sequence ID" value="NZ_JAZDUE010000012.1"/>
</dbReference>
<evidence type="ECO:0000313" key="3">
    <source>
        <dbReference type="Proteomes" id="UP001335729"/>
    </source>
</evidence>